<evidence type="ECO:0000313" key="1">
    <source>
        <dbReference type="EMBL" id="CAF4320825.1"/>
    </source>
</evidence>
<evidence type="ECO:0000313" key="2">
    <source>
        <dbReference type="Proteomes" id="UP000663881"/>
    </source>
</evidence>
<accession>A0A820J399</accession>
<gene>
    <name evidence="1" type="ORF">OKA104_LOCUS47238</name>
</gene>
<comment type="caution">
    <text evidence="1">The sequence shown here is derived from an EMBL/GenBank/DDBJ whole genome shotgun (WGS) entry which is preliminary data.</text>
</comment>
<dbReference type="EMBL" id="CAJOAY010018446">
    <property type="protein sequence ID" value="CAF4320825.1"/>
    <property type="molecule type" value="Genomic_DNA"/>
</dbReference>
<dbReference type="AlphaFoldDB" id="A0A820J399"/>
<dbReference type="Proteomes" id="UP000663881">
    <property type="component" value="Unassembled WGS sequence"/>
</dbReference>
<feature type="non-terminal residue" evidence="1">
    <location>
        <position position="19"/>
    </location>
</feature>
<protein>
    <submittedName>
        <fullName evidence="1">Uncharacterized protein</fullName>
    </submittedName>
</protein>
<name>A0A820J399_9BILA</name>
<organism evidence="1 2">
    <name type="scientific">Adineta steineri</name>
    <dbReference type="NCBI Taxonomy" id="433720"/>
    <lineage>
        <taxon>Eukaryota</taxon>
        <taxon>Metazoa</taxon>
        <taxon>Spiralia</taxon>
        <taxon>Gnathifera</taxon>
        <taxon>Rotifera</taxon>
        <taxon>Eurotatoria</taxon>
        <taxon>Bdelloidea</taxon>
        <taxon>Adinetida</taxon>
        <taxon>Adinetidae</taxon>
        <taxon>Adineta</taxon>
    </lineage>
</organism>
<reference evidence="1" key="1">
    <citation type="submission" date="2021-02" db="EMBL/GenBank/DDBJ databases">
        <authorList>
            <person name="Nowell W R."/>
        </authorList>
    </citation>
    <scope>NUCLEOTIDE SEQUENCE</scope>
</reference>
<proteinExistence type="predicted"/>
<sequence>MGSRKYPQQGYLDYISAQH</sequence>